<dbReference type="SUPFAM" id="SSF54285">
    <property type="entry name" value="MoaD/ThiS"/>
    <property type="match status" value="1"/>
</dbReference>
<dbReference type="PANTHER" id="PTHR38031">
    <property type="entry name" value="SULFUR CARRIER PROTEIN SLR0821-RELATED"/>
    <property type="match status" value="1"/>
</dbReference>
<dbReference type="InterPro" id="IPR012675">
    <property type="entry name" value="Beta-grasp_dom_sf"/>
</dbReference>
<reference evidence="2" key="1">
    <citation type="journal article" date="2019" name="Int. J. Syst. Evol. Microbiol.">
        <title>The Global Catalogue of Microorganisms (GCM) 10K type strain sequencing project: providing services to taxonomists for standard genome sequencing and annotation.</title>
        <authorList>
            <consortium name="The Broad Institute Genomics Platform"/>
            <consortium name="The Broad Institute Genome Sequencing Center for Infectious Disease"/>
            <person name="Wu L."/>
            <person name="Ma J."/>
        </authorList>
    </citation>
    <scope>NUCLEOTIDE SEQUENCE [LARGE SCALE GENOMIC DNA]</scope>
    <source>
        <strain evidence="2">JCM 17388</strain>
    </source>
</reference>
<dbReference type="RefSeq" id="WP_344920183.1">
    <property type="nucleotide sequence ID" value="NZ_BAABAQ010000009.1"/>
</dbReference>
<protein>
    <recommendedName>
        <fullName evidence="3">Molybdopterin synthase sulfur carrier subunit</fullName>
    </recommendedName>
</protein>
<evidence type="ECO:0000313" key="2">
    <source>
        <dbReference type="Proteomes" id="UP001501251"/>
    </source>
</evidence>
<evidence type="ECO:0000313" key="1">
    <source>
        <dbReference type="EMBL" id="GAA4197783.1"/>
    </source>
</evidence>
<name>A0ABP8B4C8_9ACTN</name>
<dbReference type="PANTHER" id="PTHR38031:SF1">
    <property type="entry name" value="SULFUR CARRIER PROTEIN CYSO"/>
    <property type="match status" value="1"/>
</dbReference>
<dbReference type="EMBL" id="BAABAQ010000009">
    <property type="protein sequence ID" value="GAA4197783.1"/>
    <property type="molecule type" value="Genomic_DNA"/>
</dbReference>
<proteinExistence type="predicted"/>
<gene>
    <name evidence="1" type="ORF">GCM10022252_47140</name>
</gene>
<evidence type="ECO:0008006" key="3">
    <source>
        <dbReference type="Google" id="ProtNLM"/>
    </source>
</evidence>
<organism evidence="1 2">
    <name type="scientific">Streptosporangium oxazolinicum</name>
    <dbReference type="NCBI Taxonomy" id="909287"/>
    <lineage>
        <taxon>Bacteria</taxon>
        <taxon>Bacillati</taxon>
        <taxon>Actinomycetota</taxon>
        <taxon>Actinomycetes</taxon>
        <taxon>Streptosporangiales</taxon>
        <taxon>Streptosporangiaceae</taxon>
        <taxon>Streptosporangium</taxon>
    </lineage>
</organism>
<dbReference type="InterPro" id="IPR016155">
    <property type="entry name" value="Mopterin_synth/thiamin_S_b"/>
</dbReference>
<sequence length="109" mass="12113">MARPVTLVTFMLPPTLRHWAGETTEIRVFAIADHDDGHPTLGSALDMLRRTHPSLEQRLRDDYGGIRRHISMFVCGENARHLGGLDCALPPGAEIFVLPALSRRQETTG</sequence>
<dbReference type="Proteomes" id="UP001501251">
    <property type="component" value="Unassembled WGS sequence"/>
</dbReference>
<dbReference type="InterPro" id="IPR052045">
    <property type="entry name" value="Sulfur_Carrier/Prot_Modifier"/>
</dbReference>
<accession>A0ABP8B4C8</accession>
<keyword evidence="2" id="KW-1185">Reference proteome</keyword>
<comment type="caution">
    <text evidence="1">The sequence shown here is derived from an EMBL/GenBank/DDBJ whole genome shotgun (WGS) entry which is preliminary data.</text>
</comment>
<dbReference type="Gene3D" id="3.10.20.30">
    <property type="match status" value="1"/>
</dbReference>